<name>A0ABT3TKM7_9GAMM</name>
<dbReference type="InterPro" id="IPR036250">
    <property type="entry name" value="AcylCo_DH-like_C"/>
</dbReference>
<evidence type="ECO:0000256" key="6">
    <source>
        <dbReference type="ARBA" id="ARBA00023002"/>
    </source>
</evidence>
<comment type="similarity">
    <text evidence="2 7">Belongs to the acyl-CoA dehydrogenase family.</text>
</comment>
<dbReference type="InterPro" id="IPR006091">
    <property type="entry name" value="Acyl-CoA_Oxase/DH_mid-dom"/>
</dbReference>
<dbReference type="InterPro" id="IPR009100">
    <property type="entry name" value="AcylCoA_DH/oxidase_NM_dom_sf"/>
</dbReference>
<evidence type="ECO:0000256" key="1">
    <source>
        <dbReference type="ARBA" id="ARBA00001974"/>
    </source>
</evidence>
<evidence type="ECO:0000256" key="5">
    <source>
        <dbReference type="ARBA" id="ARBA00022827"/>
    </source>
</evidence>
<dbReference type="Gene3D" id="1.20.140.10">
    <property type="entry name" value="Butyryl-CoA Dehydrogenase, subunit A, domain 3"/>
    <property type="match status" value="1"/>
</dbReference>
<keyword evidence="12" id="KW-1185">Reference proteome</keyword>
<accession>A0ABT3TKM7</accession>
<dbReference type="InterPro" id="IPR046373">
    <property type="entry name" value="Acyl-CoA_Oxase/DH_mid-dom_sf"/>
</dbReference>
<evidence type="ECO:0000313" key="12">
    <source>
        <dbReference type="Proteomes" id="UP001143362"/>
    </source>
</evidence>
<organism evidence="11 12">
    <name type="scientific">Candidatus Litorirhabdus singularis</name>
    <dbReference type="NCBI Taxonomy" id="2518993"/>
    <lineage>
        <taxon>Bacteria</taxon>
        <taxon>Pseudomonadati</taxon>
        <taxon>Pseudomonadota</taxon>
        <taxon>Gammaproteobacteria</taxon>
        <taxon>Cellvibrionales</taxon>
        <taxon>Halieaceae</taxon>
        <taxon>Candidatus Litorirhabdus</taxon>
    </lineage>
</organism>
<keyword evidence="6 7" id="KW-0560">Oxidoreductase</keyword>
<feature type="domain" description="Acyl-CoA oxidase/dehydrogenase middle" evidence="9">
    <location>
        <begin position="130"/>
        <end position="215"/>
    </location>
</feature>
<evidence type="ECO:0000256" key="4">
    <source>
        <dbReference type="ARBA" id="ARBA00022630"/>
    </source>
</evidence>
<dbReference type="PANTHER" id="PTHR48083">
    <property type="entry name" value="MEDIUM-CHAIN SPECIFIC ACYL-COA DEHYDROGENASE, MITOCHONDRIAL-RELATED"/>
    <property type="match status" value="1"/>
</dbReference>
<evidence type="ECO:0000259" key="9">
    <source>
        <dbReference type="Pfam" id="PF02770"/>
    </source>
</evidence>
<evidence type="ECO:0000256" key="3">
    <source>
        <dbReference type="ARBA" id="ARBA00011738"/>
    </source>
</evidence>
<dbReference type="Pfam" id="PF02770">
    <property type="entry name" value="Acyl-CoA_dh_M"/>
    <property type="match status" value="1"/>
</dbReference>
<dbReference type="Gene3D" id="1.10.540.10">
    <property type="entry name" value="Acyl-CoA dehydrogenase/oxidase, N-terminal domain"/>
    <property type="match status" value="1"/>
</dbReference>
<comment type="cofactor">
    <cofactor evidence="1 7">
        <name>FAD</name>
        <dbReference type="ChEBI" id="CHEBI:57692"/>
    </cofactor>
</comment>
<keyword evidence="5 7" id="KW-0274">FAD</keyword>
<keyword evidence="4 7" id="KW-0285">Flavoprotein</keyword>
<dbReference type="Pfam" id="PF00441">
    <property type="entry name" value="Acyl-CoA_dh_1"/>
    <property type="match status" value="1"/>
</dbReference>
<dbReference type="InterPro" id="IPR013786">
    <property type="entry name" value="AcylCoA_DH/ox_N"/>
</dbReference>
<comment type="subunit">
    <text evidence="3">Homodimer.</text>
</comment>
<dbReference type="SUPFAM" id="SSF56645">
    <property type="entry name" value="Acyl-CoA dehydrogenase NM domain-like"/>
    <property type="match status" value="1"/>
</dbReference>
<evidence type="ECO:0000313" key="11">
    <source>
        <dbReference type="EMBL" id="MCX2982564.1"/>
    </source>
</evidence>
<comment type="caution">
    <text evidence="11">The sequence shown here is derived from an EMBL/GenBank/DDBJ whole genome shotgun (WGS) entry which is preliminary data.</text>
</comment>
<dbReference type="PANTHER" id="PTHR48083:SF13">
    <property type="entry name" value="ACYL-COA DEHYDROGENASE FAMILY MEMBER 11"/>
    <property type="match status" value="1"/>
</dbReference>
<dbReference type="InterPro" id="IPR050741">
    <property type="entry name" value="Acyl-CoA_dehydrogenase"/>
</dbReference>
<gene>
    <name evidence="11" type="ORF">EYC98_17005</name>
</gene>
<dbReference type="InterPro" id="IPR037069">
    <property type="entry name" value="AcylCoA_DH/ox_N_sf"/>
</dbReference>
<evidence type="ECO:0000256" key="2">
    <source>
        <dbReference type="ARBA" id="ARBA00009347"/>
    </source>
</evidence>
<sequence length="447" mass="49329">MAWDFSTEPEVQAELDWIREFVDDEIIPLELLLGDVTQPQMDRIFEPLKQRVKERGLWAAHLPPEDGGQGRGQMYLALMHEVLGRCDLGPEVFGCQAPDSGNAELIAAGANEAQREQWLYPLLRGEMRSTFALTEFDNSGSDPTGIQTRCEREGEQWVINGHKWYASNASVSDFMVVMAVTDPAAPPHARAAMVIVPRGTPGVELVRDVGTMSHPGHTDVGDLLPRIGGHTEVRFTDCRVPLENMIGEPGEGFMLAQKRLGGGRIHHAMRMIGQCNRAFEMMQERAVSRHTRGKPLASQQLVQAMIADSYAEIEMARLFVLKAAWTMDNQGPHSKASQKEIAATKFAVPNIMLQVIDRAIQLHGSLGYSSDMPLEQMYRTGRALRVADGADEVHKQTVSRLVLALQEPREGLPSEHIPSQRAKAVARYGDAVAAAKRDAADSSVENP</sequence>
<dbReference type="Proteomes" id="UP001143362">
    <property type="component" value="Unassembled WGS sequence"/>
</dbReference>
<dbReference type="RefSeq" id="WP_279246575.1">
    <property type="nucleotide sequence ID" value="NZ_SHNN01000003.1"/>
</dbReference>
<evidence type="ECO:0000259" key="8">
    <source>
        <dbReference type="Pfam" id="PF00441"/>
    </source>
</evidence>
<dbReference type="Gene3D" id="2.40.110.10">
    <property type="entry name" value="Butyryl-CoA Dehydrogenase, subunit A, domain 2"/>
    <property type="match status" value="1"/>
</dbReference>
<dbReference type="Pfam" id="PF02771">
    <property type="entry name" value="Acyl-CoA_dh_N"/>
    <property type="match status" value="1"/>
</dbReference>
<feature type="domain" description="Acyl-CoA dehydrogenase/oxidase N-terminal" evidence="10">
    <location>
        <begin position="10"/>
        <end position="126"/>
    </location>
</feature>
<evidence type="ECO:0000259" key="10">
    <source>
        <dbReference type="Pfam" id="PF02771"/>
    </source>
</evidence>
<proteinExistence type="inferred from homology"/>
<protein>
    <submittedName>
        <fullName evidence="11">Acyl-CoA dehydrogenase</fullName>
    </submittedName>
</protein>
<dbReference type="InterPro" id="IPR009075">
    <property type="entry name" value="AcylCo_DH/oxidase_C"/>
</dbReference>
<dbReference type="EMBL" id="SHNN01000003">
    <property type="protein sequence ID" value="MCX2982564.1"/>
    <property type="molecule type" value="Genomic_DNA"/>
</dbReference>
<dbReference type="SUPFAM" id="SSF47203">
    <property type="entry name" value="Acyl-CoA dehydrogenase C-terminal domain-like"/>
    <property type="match status" value="1"/>
</dbReference>
<feature type="domain" description="Acyl-CoA dehydrogenase/oxidase C-terminal" evidence="8">
    <location>
        <begin position="250"/>
        <end position="401"/>
    </location>
</feature>
<evidence type="ECO:0000256" key="7">
    <source>
        <dbReference type="RuleBase" id="RU362125"/>
    </source>
</evidence>
<reference evidence="11" key="1">
    <citation type="submission" date="2019-02" db="EMBL/GenBank/DDBJ databases">
        <authorList>
            <person name="Li S.-H."/>
        </authorList>
    </citation>
    <scope>NUCLEOTIDE SEQUENCE</scope>
    <source>
        <strain evidence="11">IMCC14734</strain>
    </source>
</reference>